<proteinExistence type="predicted"/>
<name>A0A1I7YKV8_9BILA</name>
<dbReference type="AlphaFoldDB" id="A0A1I7YKV8"/>
<dbReference type="Proteomes" id="UP000095287">
    <property type="component" value="Unplaced"/>
</dbReference>
<organism evidence="1 2">
    <name type="scientific">Steinernema glaseri</name>
    <dbReference type="NCBI Taxonomy" id="37863"/>
    <lineage>
        <taxon>Eukaryota</taxon>
        <taxon>Metazoa</taxon>
        <taxon>Ecdysozoa</taxon>
        <taxon>Nematoda</taxon>
        <taxon>Chromadorea</taxon>
        <taxon>Rhabditida</taxon>
        <taxon>Tylenchina</taxon>
        <taxon>Panagrolaimomorpha</taxon>
        <taxon>Strongyloidoidea</taxon>
        <taxon>Steinernematidae</taxon>
        <taxon>Steinernema</taxon>
    </lineage>
</organism>
<evidence type="ECO:0000313" key="1">
    <source>
        <dbReference type="Proteomes" id="UP000095287"/>
    </source>
</evidence>
<dbReference type="WBParaSite" id="L893_g17457.t1">
    <property type="protein sequence ID" value="L893_g17457.t1"/>
    <property type="gene ID" value="L893_g17457"/>
</dbReference>
<evidence type="ECO:0000313" key="2">
    <source>
        <dbReference type="WBParaSite" id="L893_g17457.t1"/>
    </source>
</evidence>
<keyword evidence="1" id="KW-1185">Reference proteome</keyword>
<accession>A0A1I7YKV8</accession>
<reference evidence="2" key="1">
    <citation type="submission" date="2016-11" db="UniProtKB">
        <authorList>
            <consortium name="WormBaseParasite"/>
        </authorList>
    </citation>
    <scope>IDENTIFICATION</scope>
</reference>
<sequence length="283" mass="33181">MDSVCATFYEDVVFHIHNLEAVLELSGRWGTVAERHEKKRTVYYFTLTQDSNTNAWKYRFHTTCLESFSLSELRERKNWRFCQISLFLCETSTTDSMGKEVSESDLFSILLPFVSSRLCRKSRFWLNHKTLSQEDASRIFRQFEGKGQLRTIDLPYYSEVSERFLKSHVDVGGKGNLQFLNNWPENTKPFLLNYLATANSTCTSLPSSLKFGTKVLDVVFKRWSSQDDEKYFSIKFSSDLLEEQIRKHCLFLAGIKENEGKNFELMKLKYSNGLYSLWLNRFP</sequence>
<protein>
    <submittedName>
        <fullName evidence="2">FBA_2 domain-containing protein</fullName>
    </submittedName>
</protein>